<evidence type="ECO:0000313" key="2">
    <source>
        <dbReference type="EMBL" id="AHJ13111.1"/>
    </source>
</evidence>
<dbReference type="EMBL" id="CP007201">
    <property type="protein sequence ID" value="AHJ13111.1"/>
    <property type="molecule type" value="Genomic_DNA"/>
</dbReference>
<organism evidence="2 3">
    <name type="scientific">Sulfurospirillum multivorans (strain DM 12446 / JCM 15788 / NBRC 109480)</name>
    <dbReference type="NCBI Taxonomy" id="1150621"/>
    <lineage>
        <taxon>Bacteria</taxon>
        <taxon>Pseudomonadati</taxon>
        <taxon>Campylobacterota</taxon>
        <taxon>Epsilonproteobacteria</taxon>
        <taxon>Campylobacterales</taxon>
        <taxon>Sulfurospirillaceae</taxon>
        <taxon>Sulfurospirillum</taxon>
    </lineage>
</organism>
<protein>
    <submittedName>
        <fullName evidence="2">Membrane protein</fullName>
    </submittedName>
</protein>
<proteinExistence type="predicted"/>
<gene>
    <name evidence="2" type="ORF">SMUL_1856</name>
</gene>
<dbReference type="RefSeq" id="WP_025344983.1">
    <property type="nucleotide sequence ID" value="NZ_CP007201.1"/>
</dbReference>
<feature type="transmembrane region" description="Helical" evidence="1">
    <location>
        <begin position="61"/>
        <end position="81"/>
    </location>
</feature>
<dbReference type="KEGG" id="smul:SMUL_1856"/>
<evidence type="ECO:0000313" key="3">
    <source>
        <dbReference type="Proteomes" id="UP000019322"/>
    </source>
</evidence>
<feature type="transmembrane region" description="Helical" evidence="1">
    <location>
        <begin position="7"/>
        <end position="28"/>
    </location>
</feature>
<accession>A0AA86ALZ9</accession>
<dbReference type="Proteomes" id="UP000019322">
    <property type="component" value="Chromosome"/>
</dbReference>
<name>A0AA86ALZ9_SULMK</name>
<reference evidence="2 3" key="1">
    <citation type="journal article" date="2014" name="Environ. Microbiol.">
        <title>Insights into organohalide respiration and the versatile catabolism of Sulfurospirillum multivorans gained from comparative genomics and physiological studies.</title>
        <authorList>
            <person name="Goris T."/>
            <person name="Schubert T."/>
            <person name="Gadkari J."/>
            <person name="Wubet T."/>
            <person name="Tarkka M."/>
            <person name="Buscot F."/>
            <person name="Adrian L."/>
            <person name="Diekert G."/>
        </authorList>
    </citation>
    <scope>NUCLEOTIDE SEQUENCE [LARGE SCALE GENOMIC DNA]</scope>
    <source>
        <strain evidence="3">DM 12446 / JCM 15788 / NBRC 109480</strain>
    </source>
</reference>
<sequence length="87" mass="10065">MKKIFNIYAGIAVFILVLMGIHFEIPIINETIPEAMWFTGNCFFYFLGIANKFELSGLHPVNVIFGVLIFIYIVICFCVWAERNQIK</sequence>
<keyword evidence="1" id="KW-0472">Membrane</keyword>
<evidence type="ECO:0000256" key="1">
    <source>
        <dbReference type="SAM" id="Phobius"/>
    </source>
</evidence>
<keyword evidence="1" id="KW-0812">Transmembrane</keyword>
<dbReference type="AlphaFoldDB" id="A0AA86ALZ9"/>
<keyword evidence="1" id="KW-1133">Transmembrane helix</keyword>